<dbReference type="Gene3D" id="3.90.1150.10">
    <property type="entry name" value="Aspartate Aminotransferase, domain 1"/>
    <property type="match status" value="1"/>
</dbReference>
<dbReference type="PANTHER" id="PTHR30244:SF34">
    <property type="entry name" value="DTDP-4-AMINO-4,6-DIDEOXYGALACTOSE TRANSAMINASE"/>
    <property type="match status" value="1"/>
</dbReference>
<evidence type="ECO:0000313" key="4">
    <source>
        <dbReference type="EMBL" id="OHA66530.1"/>
    </source>
</evidence>
<feature type="active site" description="Proton acceptor" evidence="1">
    <location>
        <position position="178"/>
    </location>
</feature>
<dbReference type="STRING" id="1802448.A2672_00325"/>
<accession>A0A1G2R126</accession>
<evidence type="ECO:0008006" key="6">
    <source>
        <dbReference type="Google" id="ProtNLM"/>
    </source>
</evidence>
<dbReference type="InterPro" id="IPR015421">
    <property type="entry name" value="PyrdxlP-dep_Trfase_major"/>
</dbReference>
<dbReference type="GO" id="GO:0000271">
    <property type="term" value="P:polysaccharide biosynthetic process"/>
    <property type="evidence" value="ECO:0007669"/>
    <property type="project" value="TreeGrafter"/>
</dbReference>
<dbReference type="GO" id="GO:0008483">
    <property type="term" value="F:transaminase activity"/>
    <property type="evidence" value="ECO:0007669"/>
    <property type="project" value="TreeGrafter"/>
</dbReference>
<gene>
    <name evidence="4" type="ORF">A2672_00325</name>
</gene>
<name>A0A1G2R126_9BACT</name>
<dbReference type="InterPro" id="IPR015422">
    <property type="entry name" value="PyrdxlP-dep_Trfase_small"/>
</dbReference>
<feature type="modified residue" description="N6-(pyridoxal phosphate)lysine" evidence="2">
    <location>
        <position position="178"/>
    </location>
</feature>
<protein>
    <recommendedName>
        <fullName evidence="6">Aminotransferase DegT</fullName>
    </recommendedName>
</protein>
<organism evidence="4 5">
    <name type="scientific">Candidatus Wildermuthbacteria bacterium RIFCSPHIGHO2_01_FULL_49_22b</name>
    <dbReference type="NCBI Taxonomy" id="1802448"/>
    <lineage>
        <taxon>Bacteria</taxon>
        <taxon>Candidatus Wildermuthiibacteriota</taxon>
    </lineage>
</organism>
<dbReference type="SUPFAM" id="SSF53383">
    <property type="entry name" value="PLP-dependent transferases"/>
    <property type="match status" value="1"/>
</dbReference>
<evidence type="ECO:0000256" key="2">
    <source>
        <dbReference type="PIRSR" id="PIRSR000390-2"/>
    </source>
</evidence>
<dbReference type="Gene3D" id="3.40.640.10">
    <property type="entry name" value="Type I PLP-dependent aspartate aminotransferase-like (Major domain)"/>
    <property type="match status" value="1"/>
</dbReference>
<evidence type="ECO:0000256" key="1">
    <source>
        <dbReference type="PIRSR" id="PIRSR000390-1"/>
    </source>
</evidence>
<dbReference type="GO" id="GO:0030170">
    <property type="term" value="F:pyridoxal phosphate binding"/>
    <property type="evidence" value="ECO:0007669"/>
    <property type="project" value="TreeGrafter"/>
</dbReference>
<dbReference type="AlphaFoldDB" id="A0A1G2R126"/>
<dbReference type="InterPro" id="IPR015424">
    <property type="entry name" value="PyrdxlP-dep_Trfase"/>
</dbReference>
<evidence type="ECO:0000313" key="5">
    <source>
        <dbReference type="Proteomes" id="UP000178065"/>
    </source>
</evidence>
<sequence length="350" mass="38855">MIPHNVPTLGKEEEEAAVRVLRSHWVAEGKEVEQFEKELCKFLEVPAGTAVALSSGSAALYVALQALGVGRGDEVIVPSYACSALLDAIFLAQATPKLVDVEEEDLNLSLEETKRSIGRKTKAIIVTHTNGMPADMKTLMRLGVPVIEDAAQAIGARYAGKPVGVFGDIAVFSFGATKMLTSGHGGMVFSKKRKLGRLARSFRQYEKQGPYRQRFNFQLSDLQAAVGRAQLRKLPDFLKKRRQTAETYLRAFPAERCWPPCLAGRQPNFYRFFVKVERPELLRQRFKEAGAETRVLSRAMQPLHRRLGLSAGKFPNTECAFQTMLSLPVHPSLRAKDVSRIIKTGKNLIS</sequence>
<dbReference type="InterPro" id="IPR000653">
    <property type="entry name" value="DegT/StrS_aminotransferase"/>
</dbReference>
<evidence type="ECO:0000256" key="3">
    <source>
        <dbReference type="RuleBase" id="RU004508"/>
    </source>
</evidence>
<dbReference type="CDD" id="cd00616">
    <property type="entry name" value="AHBA_syn"/>
    <property type="match status" value="1"/>
</dbReference>
<dbReference type="PIRSF" id="PIRSF000390">
    <property type="entry name" value="PLP_StrS"/>
    <property type="match status" value="1"/>
</dbReference>
<comment type="similarity">
    <text evidence="3">Belongs to the DegT/DnrJ/EryC1 family.</text>
</comment>
<dbReference type="PANTHER" id="PTHR30244">
    <property type="entry name" value="TRANSAMINASE"/>
    <property type="match status" value="1"/>
</dbReference>
<dbReference type="Pfam" id="PF01041">
    <property type="entry name" value="DegT_DnrJ_EryC1"/>
    <property type="match status" value="1"/>
</dbReference>
<comment type="caution">
    <text evidence="4">The sequence shown here is derived from an EMBL/GenBank/DDBJ whole genome shotgun (WGS) entry which is preliminary data.</text>
</comment>
<dbReference type="EMBL" id="MHTT01000001">
    <property type="protein sequence ID" value="OHA66530.1"/>
    <property type="molecule type" value="Genomic_DNA"/>
</dbReference>
<reference evidence="4 5" key="1">
    <citation type="journal article" date="2016" name="Nat. Commun.">
        <title>Thousands of microbial genomes shed light on interconnected biogeochemical processes in an aquifer system.</title>
        <authorList>
            <person name="Anantharaman K."/>
            <person name="Brown C.T."/>
            <person name="Hug L.A."/>
            <person name="Sharon I."/>
            <person name="Castelle C.J."/>
            <person name="Probst A.J."/>
            <person name="Thomas B.C."/>
            <person name="Singh A."/>
            <person name="Wilkins M.J."/>
            <person name="Karaoz U."/>
            <person name="Brodie E.L."/>
            <person name="Williams K.H."/>
            <person name="Hubbard S.S."/>
            <person name="Banfield J.F."/>
        </authorList>
    </citation>
    <scope>NUCLEOTIDE SEQUENCE [LARGE SCALE GENOMIC DNA]</scope>
</reference>
<keyword evidence="2 3" id="KW-0663">Pyridoxal phosphate</keyword>
<proteinExistence type="inferred from homology"/>
<dbReference type="Proteomes" id="UP000178065">
    <property type="component" value="Unassembled WGS sequence"/>
</dbReference>